<dbReference type="EMBL" id="BSPC01000063">
    <property type="protein sequence ID" value="GLS22409.1"/>
    <property type="molecule type" value="Genomic_DNA"/>
</dbReference>
<dbReference type="SUPFAM" id="SSF53850">
    <property type="entry name" value="Periplasmic binding protein-like II"/>
    <property type="match status" value="1"/>
</dbReference>
<evidence type="ECO:0000256" key="1">
    <source>
        <dbReference type="ARBA" id="ARBA00004418"/>
    </source>
</evidence>
<accession>A0ABQ6CUL0</accession>
<reference evidence="5" key="1">
    <citation type="journal article" date="2019" name="Int. J. Syst. Evol. Microbiol.">
        <title>The Global Catalogue of Microorganisms (GCM) 10K type strain sequencing project: providing services to taxonomists for standard genome sequencing and annotation.</title>
        <authorList>
            <consortium name="The Broad Institute Genomics Platform"/>
            <consortium name="The Broad Institute Genome Sequencing Center for Infectious Disease"/>
            <person name="Wu L."/>
            <person name="Ma J."/>
        </authorList>
    </citation>
    <scope>NUCLEOTIDE SEQUENCE [LARGE SCALE GENOMIC DNA]</scope>
    <source>
        <strain evidence="5">NBRC 101365</strain>
    </source>
</reference>
<protein>
    <submittedName>
        <fullName evidence="4">ABC transporter substrate-binding protein</fullName>
    </submittedName>
</protein>
<proteinExistence type="inferred from homology"/>
<dbReference type="PANTHER" id="PTHR43649:SF12">
    <property type="entry name" value="DIACETYLCHITOBIOSE BINDING PROTEIN DASA"/>
    <property type="match status" value="1"/>
</dbReference>
<dbReference type="Pfam" id="PF01547">
    <property type="entry name" value="SBP_bac_1"/>
    <property type="match status" value="1"/>
</dbReference>
<sequence length="439" mass="46432">MTGLDHLRSSISRRALLQGSAGLALGAVMAAGFGLPARADSKKVIIGAFADGGLTPFKEKILPLAKSEGFDIQFLEDEYGVTLEKWFADAHNGAGQYDLYLLDDPWVPQFGAANVLEDLAAGGIDGTDKDWIGSMIDMGYWPPRQGPRVKGFESATPTLICVPFVGDLQTLTYRNDVFTYGAPATWDDVLAKGKAGVAAGKIKYPVVFRGVSGNPIVTSWYPIFLSFGGQFFDDKWNVTFNSDAGKASADFFVGTLKQNAPPGVVEFDSDQEGAAILGGDAGAIIQYSGNAVKSDDPKQSKVVGKLDFGVVPKQVSAIAQMGIFIAGVPKSAPNKANAIAFLKWYCSPQIQAKLAEAGSIPVKRTAFGVSDPGNRLIPVALKQLDAGALPRPRTPDWAKVEELLGIQLNKALQAGSGGGAALDTAAAQVKDYLTQAGYY</sequence>
<organism evidence="4 5">
    <name type="scientific">Labrys miyagiensis</name>
    <dbReference type="NCBI Taxonomy" id="346912"/>
    <lineage>
        <taxon>Bacteria</taxon>
        <taxon>Pseudomonadati</taxon>
        <taxon>Pseudomonadota</taxon>
        <taxon>Alphaproteobacteria</taxon>
        <taxon>Hyphomicrobiales</taxon>
        <taxon>Xanthobacteraceae</taxon>
        <taxon>Labrys</taxon>
    </lineage>
</organism>
<gene>
    <name evidence="4" type="ORF">GCM10007874_54270</name>
</gene>
<evidence type="ECO:0000313" key="5">
    <source>
        <dbReference type="Proteomes" id="UP001156882"/>
    </source>
</evidence>
<evidence type="ECO:0000313" key="4">
    <source>
        <dbReference type="EMBL" id="GLS22409.1"/>
    </source>
</evidence>
<name>A0ABQ6CUL0_9HYPH</name>
<dbReference type="InterPro" id="IPR006311">
    <property type="entry name" value="TAT_signal"/>
</dbReference>
<dbReference type="PANTHER" id="PTHR43649">
    <property type="entry name" value="ARABINOSE-BINDING PROTEIN-RELATED"/>
    <property type="match status" value="1"/>
</dbReference>
<dbReference type="Proteomes" id="UP001156882">
    <property type="component" value="Unassembled WGS sequence"/>
</dbReference>
<comment type="subcellular location">
    <subcellularLocation>
        <location evidence="1">Periplasm</location>
    </subcellularLocation>
</comment>
<keyword evidence="5" id="KW-1185">Reference proteome</keyword>
<keyword evidence="3" id="KW-0574">Periplasm</keyword>
<comment type="similarity">
    <text evidence="2">Belongs to the bacterial solute-binding protein 1 family.</text>
</comment>
<evidence type="ECO:0000256" key="2">
    <source>
        <dbReference type="ARBA" id="ARBA00008520"/>
    </source>
</evidence>
<comment type="caution">
    <text evidence="4">The sequence shown here is derived from an EMBL/GenBank/DDBJ whole genome shotgun (WGS) entry which is preliminary data.</text>
</comment>
<dbReference type="Gene3D" id="3.40.190.10">
    <property type="entry name" value="Periplasmic binding protein-like II"/>
    <property type="match status" value="2"/>
</dbReference>
<dbReference type="InterPro" id="IPR050490">
    <property type="entry name" value="Bact_solute-bd_prot1"/>
</dbReference>
<dbReference type="PROSITE" id="PS51318">
    <property type="entry name" value="TAT"/>
    <property type="match status" value="1"/>
</dbReference>
<dbReference type="InterPro" id="IPR006059">
    <property type="entry name" value="SBP"/>
</dbReference>
<evidence type="ECO:0000256" key="3">
    <source>
        <dbReference type="ARBA" id="ARBA00022764"/>
    </source>
</evidence>
<dbReference type="RefSeq" id="WP_284315373.1">
    <property type="nucleotide sequence ID" value="NZ_BSPC01000063.1"/>
</dbReference>